<name>A0A1I8M3P8_MUSDO</name>
<dbReference type="OrthoDB" id="8070017at2759"/>
<evidence type="ECO:0000256" key="1">
    <source>
        <dbReference type="SAM" id="MobiDB-lite"/>
    </source>
</evidence>
<gene>
    <name evidence="2" type="primary">101900573</name>
    <name evidence="4" type="synonym">LOC101900573</name>
</gene>
<organism evidence="2">
    <name type="scientific">Musca domestica</name>
    <name type="common">House fly</name>
    <dbReference type="NCBI Taxonomy" id="7370"/>
    <lineage>
        <taxon>Eukaryota</taxon>
        <taxon>Metazoa</taxon>
        <taxon>Ecdysozoa</taxon>
        <taxon>Arthropoda</taxon>
        <taxon>Hexapoda</taxon>
        <taxon>Insecta</taxon>
        <taxon>Pterygota</taxon>
        <taxon>Neoptera</taxon>
        <taxon>Endopterygota</taxon>
        <taxon>Diptera</taxon>
        <taxon>Brachycera</taxon>
        <taxon>Muscomorpha</taxon>
        <taxon>Muscoidea</taxon>
        <taxon>Muscidae</taxon>
        <taxon>Musca</taxon>
    </lineage>
</organism>
<dbReference type="Proteomes" id="UP001652621">
    <property type="component" value="Unplaced"/>
</dbReference>
<proteinExistence type="predicted"/>
<evidence type="ECO:0000313" key="3">
    <source>
        <dbReference type="Proteomes" id="UP001652621"/>
    </source>
</evidence>
<accession>A0A1I8M3P8</accession>
<feature type="region of interest" description="Disordered" evidence="1">
    <location>
        <begin position="99"/>
        <end position="129"/>
    </location>
</feature>
<dbReference type="EnsemblMetazoa" id="MDOA000936-RB">
    <property type="protein sequence ID" value="MDOA000936-PB"/>
    <property type="gene ID" value="MDOA000936"/>
</dbReference>
<dbReference type="VEuPathDB" id="VectorBase:MDOA000936"/>
<evidence type="ECO:0000313" key="2">
    <source>
        <dbReference type="EnsemblMetazoa" id="MDOA000936-PB"/>
    </source>
</evidence>
<dbReference type="RefSeq" id="XP_058983744.1">
    <property type="nucleotide sequence ID" value="XM_059127761.1"/>
</dbReference>
<keyword evidence="3" id="KW-1185">Reference proteome</keyword>
<reference evidence="2" key="1">
    <citation type="submission" date="2020-05" db="UniProtKB">
        <authorList>
            <consortium name="EnsemblMetazoa"/>
        </authorList>
    </citation>
    <scope>IDENTIFICATION</scope>
    <source>
        <strain evidence="2">Aabys</strain>
    </source>
</reference>
<reference evidence="4" key="2">
    <citation type="submission" date="2025-05" db="UniProtKB">
        <authorList>
            <consortium name="RefSeq"/>
        </authorList>
    </citation>
    <scope>IDENTIFICATION</scope>
    <source>
        <strain evidence="4">Aabys</strain>
        <tissue evidence="4">Whole body</tissue>
    </source>
</reference>
<evidence type="ECO:0000313" key="4">
    <source>
        <dbReference type="RefSeq" id="XP_058983744.1"/>
    </source>
</evidence>
<protein>
    <submittedName>
        <fullName evidence="4">Ankyrin repeat and ELMO domain-containing protein D-like</fullName>
    </submittedName>
</protein>
<sequence>MQRLNVYHFLRSPSSSSTTFSQSMGNNISRVATRQAAIKSYTERDRLTLSDHSSVDYTNRRHVTLLLNSPSSEILNSIANSATSNSLNYQHQQQNISDRQADSLRSSNNDNENLAAANTNGTNPNQNQKWKSVRAVMAYYCSLRRIKRNGPL</sequence>
<dbReference type="VEuPathDB" id="VectorBase:MDOMA2_002731"/>
<dbReference type="AlphaFoldDB" id="A0A1I8M3P8"/>